<feature type="domain" description="MIF4G" evidence="5">
    <location>
        <begin position="370"/>
        <end position="558"/>
    </location>
</feature>
<name>A0A1G4J2E1_9SACH</name>
<evidence type="ECO:0000256" key="3">
    <source>
        <dbReference type="SAM" id="Coils"/>
    </source>
</evidence>
<dbReference type="EMBL" id="LT598466">
    <property type="protein sequence ID" value="SCU83748.1"/>
    <property type="molecule type" value="Genomic_DNA"/>
</dbReference>
<feature type="compositionally biased region" description="Acidic residues" evidence="4">
    <location>
        <begin position="843"/>
        <end position="855"/>
    </location>
</feature>
<dbReference type="SUPFAM" id="SSF48371">
    <property type="entry name" value="ARM repeat"/>
    <property type="match status" value="2"/>
</dbReference>
<organism evidence="6 7">
    <name type="scientific">Lachancea mirantina</name>
    <dbReference type="NCBI Taxonomy" id="1230905"/>
    <lineage>
        <taxon>Eukaryota</taxon>
        <taxon>Fungi</taxon>
        <taxon>Dikarya</taxon>
        <taxon>Ascomycota</taxon>
        <taxon>Saccharomycotina</taxon>
        <taxon>Saccharomycetes</taxon>
        <taxon>Saccharomycetales</taxon>
        <taxon>Saccharomycetaceae</taxon>
        <taxon>Lachancea</taxon>
    </lineage>
</organism>
<feature type="domain" description="MIF4G" evidence="5">
    <location>
        <begin position="575"/>
        <end position="782"/>
    </location>
</feature>
<dbReference type="Gene3D" id="1.25.40.180">
    <property type="match status" value="3"/>
</dbReference>
<dbReference type="OrthoDB" id="27832at2759"/>
<dbReference type="GO" id="GO:0035145">
    <property type="term" value="C:exon-exon junction complex"/>
    <property type="evidence" value="ECO:0007669"/>
    <property type="project" value="TreeGrafter"/>
</dbReference>
<dbReference type="Pfam" id="PF04050">
    <property type="entry name" value="Upf2"/>
    <property type="match status" value="1"/>
</dbReference>
<evidence type="ECO:0000256" key="1">
    <source>
        <dbReference type="ARBA" id="ARBA00004496"/>
    </source>
</evidence>
<feature type="region of interest" description="Disordered" evidence="4">
    <location>
        <begin position="817"/>
        <end position="884"/>
    </location>
</feature>
<dbReference type="InterPro" id="IPR016024">
    <property type="entry name" value="ARM-type_fold"/>
</dbReference>
<dbReference type="GO" id="GO:0003723">
    <property type="term" value="F:RNA binding"/>
    <property type="evidence" value="ECO:0007669"/>
    <property type="project" value="InterPro"/>
</dbReference>
<dbReference type="GO" id="GO:0005737">
    <property type="term" value="C:cytoplasm"/>
    <property type="evidence" value="ECO:0007669"/>
    <property type="project" value="UniProtKB-SubCell"/>
</dbReference>
<accession>A0A1G4J2E1</accession>
<proteinExistence type="predicted"/>
<keyword evidence="3" id="KW-0175">Coiled coil</keyword>
<dbReference type="Pfam" id="PF02854">
    <property type="entry name" value="MIF4G"/>
    <property type="match status" value="3"/>
</dbReference>
<dbReference type="STRING" id="1230905.A0A1G4J2E1"/>
<feature type="coiled-coil region" evidence="3">
    <location>
        <begin position="245"/>
        <end position="272"/>
    </location>
</feature>
<feature type="compositionally biased region" description="Acidic residues" evidence="4">
    <location>
        <begin position="817"/>
        <end position="834"/>
    </location>
</feature>
<feature type="compositionally biased region" description="Acidic residues" evidence="4">
    <location>
        <begin position="865"/>
        <end position="881"/>
    </location>
</feature>
<reference evidence="7" key="1">
    <citation type="submission" date="2016-03" db="EMBL/GenBank/DDBJ databases">
        <authorList>
            <person name="Devillers H."/>
        </authorList>
    </citation>
    <scope>NUCLEOTIDE SEQUENCE [LARGE SCALE GENOMIC DNA]</scope>
</reference>
<dbReference type="InterPro" id="IPR003890">
    <property type="entry name" value="MIF4G-like_typ-3"/>
</dbReference>
<feature type="domain" description="MIF4G" evidence="5">
    <location>
        <begin position="37"/>
        <end position="266"/>
    </location>
</feature>
<dbReference type="PANTHER" id="PTHR12839:SF7">
    <property type="entry name" value="REGULATOR OF NONSENSE TRANSCRIPTS 2"/>
    <property type="match status" value="1"/>
</dbReference>
<dbReference type="SMART" id="SM00543">
    <property type="entry name" value="MIF4G"/>
    <property type="match status" value="3"/>
</dbReference>
<evidence type="ECO:0000313" key="7">
    <source>
        <dbReference type="Proteomes" id="UP000191024"/>
    </source>
</evidence>
<dbReference type="InterPro" id="IPR039762">
    <property type="entry name" value="Nmd2/UPF2"/>
</dbReference>
<sequence>MDYAQNERRRELYNLNVKAWNGEPIFSSDGKKLDSSIKKNTGFIKKLKLGIAKDSKTGLLKDIQEISLEKYLPEIVVTAHEGLTKVSGKNEDIDAAVEIISALHQRFSQRFSPALLELFLHNFSNQELETETEKEEAARVVKGKVCVRLLTELHLVGVFRCLEYTSKENLPTFISRRLGKKEPLVFTVLREVLNFKFKDGYSTTIATNFVKRFSDVILFDASSDPEPFKDEDMNKMVYRLLKVFSEAVNVRAAELNQTLNKLIKEHRKAQIRTGKTTDEFSEKASGLEPVLQRFENAALILSKTFGLDMPTLDKLLTGEQEENIPIITNQIKIASDRLWENEATKKFYEVLPNLEMASQESEGDVADAKTDSVNEFFTKLEQAETKEAIDELSLLYWTNNLDNKATRKRLLKFFIESPDWSKIRLYARFIATNAAPLAEIKEELIQHLDSGFRNQLHSNKINVKNIIYFSEMVKFSQIPPFMVFHKIRALILNINTPNNIEILTILFENFGKFLINHPMYKEQMEKMVELLQQKKKDHGLSVSNKCAIDNLVVLIYPPSLSKLNSQTKTLSAEQQFYRVLLRRELNNFQPEKVTKLVRKADWSNKEVYHTLFAIFIKPEKVSFQSMDNLAKVTGGIYPYHRNFVIKVIDAILENVLRGLEINDFSMNMKRIAHVKYLVLLYNHDLIRFEVILDTMFRILKYGYPKGSPNLGFLNEYDLPDNYFRIQLVTTMLLSIEKNTPNLKKKMHLLMRFLEYYSFVKDHPLPKETQFRLEDAFSKMAPPSAFVRSSTITESSKMLQDLLKNLGVVGMELVANADDDDADDSDAAIGDDDDAASNGKDSSNDDLSDSEQEEEQDKNNGALSEDLSDEDSTSSSSEDEDDFTKVDDYLEKWRAKEEYEAHLRSEEDRKAEEDFDRQFKLLMQESMESRKNEKISGGSIPMVSSGNNIGAMDSGVVQTAISANEDKSHKVSFTFLSKSGKKTQAKKLALPGHVKFVADVLEQGEKLKAERQKIKNIVLSQKFD</sequence>
<evidence type="ECO:0000313" key="6">
    <source>
        <dbReference type="EMBL" id="SCU83748.1"/>
    </source>
</evidence>
<dbReference type="Proteomes" id="UP000191024">
    <property type="component" value="Chromosome C"/>
</dbReference>
<dbReference type="GO" id="GO:0000184">
    <property type="term" value="P:nuclear-transcribed mRNA catabolic process, nonsense-mediated decay"/>
    <property type="evidence" value="ECO:0007669"/>
    <property type="project" value="InterPro"/>
</dbReference>
<dbReference type="InterPro" id="IPR007193">
    <property type="entry name" value="Upf2/Nmd2_C"/>
</dbReference>
<keyword evidence="7" id="KW-1185">Reference proteome</keyword>
<evidence type="ECO:0000256" key="2">
    <source>
        <dbReference type="ARBA" id="ARBA00022490"/>
    </source>
</evidence>
<comment type="subcellular location">
    <subcellularLocation>
        <location evidence="1">Cytoplasm</location>
    </subcellularLocation>
</comment>
<gene>
    <name evidence="6" type="ORF">LAMI_0C04478G</name>
</gene>
<dbReference type="AlphaFoldDB" id="A0A1G4J2E1"/>
<dbReference type="PANTHER" id="PTHR12839">
    <property type="entry name" value="NONSENSE-MEDIATED MRNA DECAY PROTEIN 2 UP-FRAMESHIFT SUPPRESSOR 2"/>
    <property type="match status" value="1"/>
</dbReference>
<protein>
    <submittedName>
        <fullName evidence="6">LAMI_0C04478g1_1</fullName>
    </submittedName>
</protein>
<evidence type="ECO:0000256" key="4">
    <source>
        <dbReference type="SAM" id="MobiDB-lite"/>
    </source>
</evidence>
<evidence type="ECO:0000259" key="5">
    <source>
        <dbReference type="SMART" id="SM00543"/>
    </source>
</evidence>
<keyword evidence="2" id="KW-0963">Cytoplasm</keyword>